<reference evidence="2" key="1">
    <citation type="submission" date="2021-06" db="EMBL/GenBank/DDBJ databases">
        <authorList>
            <person name="Kallberg Y."/>
            <person name="Tangrot J."/>
            <person name="Rosling A."/>
        </authorList>
    </citation>
    <scope>NUCLEOTIDE SEQUENCE</scope>
    <source>
        <strain evidence="2">IA702</strain>
    </source>
</reference>
<dbReference type="Proteomes" id="UP000789572">
    <property type="component" value="Unassembled WGS sequence"/>
</dbReference>
<feature type="non-terminal residue" evidence="2">
    <location>
        <position position="657"/>
    </location>
</feature>
<dbReference type="AlphaFoldDB" id="A0A9N8W315"/>
<dbReference type="OrthoDB" id="2448759at2759"/>
<evidence type="ECO:0000313" key="2">
    <source>
        <dbReference type="EMBL" id="CAG8469155.1"/>
    </source>
</evidence>
<feature type="region of interest" description="Disordered" evidence="1">
    <location>
        <begin position="68"/>
        <end position="89"/>
    </location>
</feature>
<proteinExistence type="predicted"/>
<evidence type="ECO:0000256" key="1">
    <source>
        <dbReference type="SAM" id="MobiDB-lite"/>
    </source>
</evidence>
<protein>
    <submittedName>
        <fullName evidence="2">6058_t:CDS:1</fullName>
    </submittedName>
</protein>
<name>A0A9N8W315_9GLOM</name>
<accession>A0A9N8W315</accession>
<sequence>MDFEANFTDDIFYDATDGADQDMDIWEKIVCEDFSSISPNDNEDDNEINIDWNDITFDDLNELMPNESEEADITIDNSDKNEEADDNKMRPCNNTYKLRSLKQLIGTWEIDGNAIKNKTADEQPGVCDSHFQFDMKDLHEEGAKQLIDSENGYIHYRICLFCNKLKCFFSRGKYCREHSWKINDRNIQIPCIGNLKCKAFSEGSIVQKTLSSYNARYICSACYEQQGGHLYIRRGKGHNAVSCHELGKHNDDQKKAIRHFGNWVMSVAEFGDDTLQKRFLSLLPQMFTIFDEPTTTPAEPLSELSVKIALKLGERKLKNAIKRPYAYTSENIQTMGQNFGRSIFSSRSEIRQNVHQLEEPSSFEKYSEAIPSPLRNFFESLFTVLFEKRLAVVNKKREQRGISPRLLDTDHITKVTTLYASMLLTIAFPGLKVWFTHMLSSLCQKPKLLPRKILYTAGIVSYTRRHERSLERYRRIHTDPTVNIIKGPGIFNLAVIDNIDFKAATFARGNIFDVTRQSSHALLRMLFQFTLPEPLGDTMDIDSVSLPLFSESSFTDKLLQNYESTFNTMLDDYRNEFDTEVLSEIAKQVQIGCNVPQPNVVILEPGKAPNCDDNVHDACEMYWDELSISSNEQLYIACDQAIFARLISYKEEHPNVQ</sequence>
<dbReference type="EMBL" id="CAJVPJ010000060">
    <property type="protein sequence ID" value="CAG8469155.1"/>
    <property type="molecule type" value="Genomic_DNA"/>
</dbReference>
<feature type="compositionally biased region" description="Basic and acidic residues" evidence="1">
    <location>
        <begin position="77"/>
        <end position="89"/>
    </location>
</feature>
<keyword evidence="3" id="KW-1185">Reference proteome</keyword>
<gene>
    <name evidence="2" type="ORF">POCULU_LOCUS952</name>
</gene>
<evidence type="ECO:0000313" key="3">
    <source>
        <dbReference type="Proteomes" id="UP000789572"/>
    </source>
</evidence>
<comment type="caution">
    <text evidence="2">The sequence shown here is derived from an EMBL/GenBank/DDBJ whole genome shotgun (WGS) entry which is preliminary data.</text>
</comment>
<organism evidence="2 3">
    <name type="scientific">Paraglomus occultum</name>
    <dbReference type="NCBI Taxonomy" id="144539"/>
    <lineage>
        <taxon>Eukaryota</taxon>
        <taxon>Fungi</taxon>
        <taxon>Fungi incertae sedis</taxon>
        <taxon>Mucoromycota</taxon>
        <taxon>Glomeromycotina</taxon>
        <taxon>Glomeromycetes</taxon>
        <taxon>Paraglomerales</taxon>
        <taxon>Paraglomeraceae</taxon>
        <taxon>Paraglomus</taxon>
    </lineage>
</organism>